<keyword evidence="2" id="KW-1185">Reference proteome</keyword>
<name>A0ABN4SN41_9BURK</name>
<sequence length="115" mass="12643">METMNLEAFINAGEAKAASVESAMLAEAGKRAMLAMQWGLAASLYSQAADAIPLNTHTGRETIQARMHRLSAAMCKAMVGTFASNRLLRDCPEYGALERAAVEAHTREWREWRNS</sequence>
<evidence type="ECO:0000313" key="1">
    <source>
        <dbReference type="EMBL" id="AOV02779.1"/>
    </source>
</evidence>
<evidence type="ECO:0008006" key="3">
    <source>
        <dbReference type="Google" id="ProtNLM"/>
    </source>
</evidence>
<proteinExistence type="predicted"/>
<dbReference type="EMBL" id="CP017420">
    <property type="protein sequence ID" value="AOV02779.1"/>
    <property type="molecule type" value="Genomic_DNA"/>
</dbReference>
<dbReference type="Proteomes" id="UP000095607">
    <property type="component" value="Chromosome"/>
</dbReference>
<protein>
    <recommendedName>
        <fullName evidence="3">Phasin domain-containing protein</fullName>
    </recommendedName>
</protein>
<organism evidence="1 2">
    <name type="scientific">Delftia tsuruhatensis</name>
    <dbReference type="NCBI Taxonomy" id="180282"/>
    <lineage>
        <taxon>Bacteria</taxon>
        <taxon>Pseudomonadati</taxon>
        <taxon>Pseudomonadota</taxon>
        <taxon>Betaproteobacteria</taxon>
        <taxon>Burkholderiales</taxon>
        <taxon>Comamonadaceae</taxon>
        <taxon>Delftia</taxon>
    </lineage>
</organism>
<evidence type="ECO:0000313" key="2">
    <source>
        <dbReference type="Proteomes" id="UP000095607"/>
    </source>
</evidence>
<accession>A0ABN4SN41</accession>
<reference evidence="1 2" key="1">
    <citation type="submission" date="2016-09" db="EMBL/GenBank/DDBJ databases">
        <title>Complete genome sequence of Deltia acidovorans CM13 isolated from murine proximal colonic tissue.</title>
        <authorList>
            <person name="Saffarian A."/>
        </authorList>
    </citation>
    <scope>NUCLEOTIDE SEQUENCE [LARGE SCALE GENOMIC DNA]</scope>
    <source>
        <strain evidence="1 2">CM13</strain>
    </source>
</reference>
<gene>
    <name evidence="1" type="ORF">BI380_16245</name>
</gene>